<feature type="compositionally biased region" description="Low complexity" evidence="6">
    <location>
        <begin position="221"/>
        <end position="232"/>
    </location>
</feature>
<feature type="compositionally biased region" description="Low complexity" evidence="6">
    <location>
        <begin position="76"/>
        <end position="86"/>
    </location>
</feature>
<dbReference type="Proteomes" id="UP001530377">
    <property type="component" value="Unassembled WGS sequence"/>
</dbReference>
<gene>
    <name evidence="9" type="ORF">ACHAXA_011153</name>
</gene>
<dbReference type="AlphaFoldDB" id="A0ABD3SEX0"/>
<dbReference type="InterPro" id="IPR050239">
    <property type="entry name" value="Sigma-70_RNA_pol_init_factors"/>
</dbReference>
<evidence type="ECO:0000256" key="4">
    <source>
        <dbReference type="ARBA" id="ARBA00023125"/>
    </source>
</evidence>
<dbReference type="EMBL" id="JALLPB020000047">
    <property type="protein sequence ID" value="KAL3823101.1"/>
    <property type="molecule type" value="Genomic_DNA"/>
</dbReference>
<comment type="similarity">
    <text evidence="1">Belongs to the sigma-70 factor family.</text>
</comment>
<dbReference type="InterPro" id="IPR014284">
    <property type="entry name" value="RNA_pol_sigma-70_dom"/>
</dbReference>
<dbReference type="Gene3D" id="1.20.120.1810">
    <property type="match status" value="1"/>
</dbReference>
<evidence type="ECO:0000259" key="7">
    <source>
        <dbReference type="Pfam" id="PF04539"/>
    </source>
</evidence>
<evidence type="ECO:0000256" key="3">
    <source>
        <dbReference type="ARBA" id="ARBA00023082"/>
    </source>
</evidence>
<dbReference type="PANTHER" id="PTHR30603">
    <property type="entry name" value="RNA POLYMERASE SIGMA FACTOR RPO"/>
    <property type="match status" value="1"/>
</dbReference>
<evidence type="ECO:0008006" key="11">
    <source>
        <dbReference type="Google" id="ProtNLM"/>
    </source>
</evidence>
<dbReference type="GO" id="GO:0016987">
    <property type="term" value="F:sigma factor activity"/>
    <property type="evidence" value="ECO:0007669"/>
    <property type="project" value="UniProtKB-KW"/>
</dbReference>
<dbReference type="Gene3D" id="1.20.140.160">
    <property type="match status" value="1"/>
</dbReference>
<dbReference type="SUPFAM" id="SSF88946">
    <property type="entry name" value="Sigma2 domain of RNA polymerase sigma factors"/>
    <property type="match status" value="1"/>
</dbReference>
<name>A0ABD3SEX0_9STRA</name>
<dbReference type="PRINTS" id="PR00046">
    <property type="entry name" value="SIGMA70FCT"/>
</dbReference>
<keyword evidence="4" id="KW-0238">DNA-binding</keyword>
<keyword evidence="10" id="KW-1185">Reference proteome</keyword>
<evidence type="ECO:0000256" key="6">
    <source>
        <dbReference type="SAM" id="MobiDB-lite"/>
    </source>
</evidence>
<reference evidence="9 10" key="1">
    <citation type="submission" date="2024-10" db="EMBL/GenBank/DDBJ databases">
        <title>Updated reference genomes for cyclostephanoid diatoms.</title>
        <authorList>
            <person name="Roberts W.R."/>
            <person name="Alverson A.J."/>
        </authorList>
    </citation>
    <scope>NUCLEOTIDE SEQUENCE [LARGE SCALE GENOMIC DNA]</scope>
    <source>
        <strain evidence="9 10">AJA228-03</strain>
    </source>
</reference>
<evidence type="ECO:0000256" key="5">
    <source>
        <dbReference type="ARBA" id="ARBA00023163"/>
    </source>
</evidence>
<evidence type="ECO:0000313" key="9">
    <source>
        <dbReference type="EMBL" id="KAL3823101.1"/>
    </source>
</evidence>
<evidence type="ECO:0000256" key="1">
    <source>
        <dbReference type="ARBA" id="ARBA00007788"/>
    </source>
</evidence>
<dbReference type="GO" id="GO:0003677">
    <property type="term" value="F:DNA binding"/>
    <property type="evidence" value="ECO:0007669"/>
    <property type="project" value="UniProtKB-KW"/>
</dbReference>
<dbReference type="PANTHER" id="PTHR30603:SF47">
    <property type="entry name" value="RNA POLYMERASE SIGMA FACTOR SIGD, CHLOROPLASTIC"/>
    <property type="match status" value="1"/>
</dbReference>
<comment type="caution">
    <text evidence="9">The sequence shown here is derived from an EMBL/GenBank/DDBJ whole genome shotgun (WGS) entry which is preliminary data.</text>
</comment>
<feature type="region of interest" description="Disordered" evidence="6">
    <location>
        <begin position="76"/>
        <end position="144"/>
    </location>
</feature>
<dbReference type="InterPro" id="IPR007627">
    <property type="entry name" value="RNA_pol_sigma70_r2"/>
</dbReference>
<feature type="domain" description="RNA polymerase sigma-70 region 3" evidence="7">
    <location>
        <begin position="475"/>
        <end position="532"/>
    </location>
</feature>
<keyword evidence="2" id="KW-0805">Transcription regulation</keyword>
<feature type="region of interest" description="Disordered" evidence="6">
    <location>
        <begin position="184"/>
        <end position="237"/>
    </location>
</feature>
<feature type="domain" description="RNA polymerase sigma-70 region 2" evidence="8">
    <location>
        <begin position="392"/>
        <end position="465"/>
    </location>
</feature>
<dbReference type="Pfam" id="PF04539">
    <property type="entry name" value="Sigma70_r3"/>
    <property type="match status" value="1"/>
</dbReference>
<dbReference type="InterPro" id="IPR007624">
    <property type="entry name" value="RNA_pol_sigma70_r3"/>
</dbReference>
<organism evidence="9 10">
    <name type="scientific">Cyclostephanos tholiformis</name>
    <dbReference type="NCBI Taxonomy" id="382380"/>
    <lineage>
        <taxon>Eukaryota</taxon>
        <taxon>Sar</taxon>
        <taxon>Stramenopiles</taxon>
        <taxon>Ochrophyta</taxon>
        <taxon>Bacillariophyta</taxon>
        <taxon>Coscinodiscophyceae</taxon>
        <taxon>Thalassiosirophycidae</taxon>
        <taxon>Stephanodiscales</taxon>
        <taxon>Stephanodiscaceae</taxon>
        <taxon>Cyclostephanos</taxon>
    </lineage>
</organism>
<dbReference type="InterPro" id="IPR000943">
    <property type="entry name" value="RNA_pol_sigma70"/>
</dbReference>
<protein>
    <recommendedName>
        <fullName evidence="11">Sigma factor</fullName>
    </recommendedName>
</protein>
<feature type="compositionally biased region" description="Low complexity" evidence="6">
    <location>
        <begin position="115"/>
        <end position="124"/>
    </location>
</feature>
<dbReference type="SUPFAM" id="SSF88659">
    <property type="entry name" value="Sigma3 and sigma4 domains of RNA polymerase sigma factors"/>
    <property type="match status" value="2"/>
</dbReference>
<dbReference type="InterPro" id="IPR013324">
    <property type="entry name" value="RNA_pol_sigma_r3/r4-like"/>
</dbReference>
<accession>A0ABD3SEX0</accession>
<keyword evidence="5" id="KW-0804">Transcription</keyword>
<sequence length="648" mass="72035">MPNRKQKSVAAASARFNPDRAPTITETYLLPNAMDHDVEGYGSILRRRRRRSIALAVTATILAGCRCRSSLAFSSLSSSSAAPPSCRRVDVADDGDRIPSNGGGRRRSSCALGVASSAAVASRPSSPPRKKPRKKNPTSSSMVTEIGAIEIERRAFSLLDDHDAGGSTPMIDFEILYKGITTAPPPSTPAASSAELRPPPPVVTDEVNGERPPPPGEGKISTKMTRSKSSTMPGFIKENNMDERLDGRRRGAVVVVGPNQRGSLPFPPQRRLTARMVRPNAGLESTAKLKRGSVRRRQANSEVMYRNSATVPDSLLDYARDFHAVSRVTPREEVELGTRTQEAARLRRLHVVLQSRYGRDPTDDEWCAAAGKVNALALREAIEDGLEAKNQLVASNLRMVQRVVNLYIRNGLGSEYNAGDLMQDGTMALIRAAEKYEPDRGFRFSTYAMYWIRSAVKRSQTTQSRIVTVPQRIHETHKRVAKEEARLRKELGREPTKAELANASDITVLQLRRCRAAMGQVTYSLDAEVRNTLKPNSGNSRKDTMHDIVEGTVDESEFERTQRLLMKEHLIGTIRRYLLPHEVDLLLLRYGLMDERALPKGMSGPLTIAEVSDLVGLKPDKVRRIIINSQKQLRHLMKEWEDFEYELG</sequence>
<dbReference type="InterPro" id="IPR013325">
    <property type="entry name" value="RNA_pol_sigma_r2"/>
</dbReference>
<feature type="compositionally biased region" description="Basic and acidic residues" evidence="6">
    <location>
        <begin position="87"/>
        <end position="97"/>
    </location>
</feature>
<evidence type="ECO:0000256" key="2">
    <source>
        <dbReference type="ARBA" id="ARBA00023015"/>
    </source>
</evidence>
<proteinExistence type="inferred from homology"/>
<dbReference type="Pfam" id="PF04542">
    <property type="entry name" value="Sigma70_r2"/>
    <property type="match status" value="1"/>
</dbReference>
<evidence type="ECO:0000313" key="10">
    <source>
        <dbReference type="Proteomes" id="UP001530377"/>
    </source>
</evidence>
<keyword evidence="3" id="KW-0731">Sigma factor</keyword>
<evidence type="ECO:0000259" key="8">
    <source>
        <dbReference type="Pfam" id="PF04542"/>
    </source>
</evidence>
<dbReference type="NCBIfam" id="TIGR02937">
    <property type="entry name" value="sigma70-ECF"/>
    <property type="match status" value="1"/>
</dbReference>